<comment type="caution">
    <text evidence="1">The sequence shown here is derived from an EMBL/GenBank/DDBJ whole genome shotgun (WGS) entry which is preliminary data.</text>
</comment>
<evidence type="ECO:0000313" key="1">
    <source>
        <dbReference type="EMBL" id="NMN97971.1"/>
    </source>
</evidence>
<dbReference type="EMBL" id="VCQU01000009">
    <property type="protein sequence ID" value="NMN97971.1"/>
    <property type="molecule type" value="Genomic_DNA"/>
</dbReference>
<proteinExistence type="predicted"/>
<organism evidence="1 2">
    <name type="scientific">Antrihabitans stalactiti</name>
    <dbReference type="NCBI Taxonomy" id="2584121"/>
    <lineage>
        <taxon>Bacteria</taxon>
        <taxon>Bacillati</taxon>
        <taxon>Actinomycetota</taxon>
        <taxon>Actinomycetes</taxon>
        <taxon>Mycobacteriales</taxon>
        <taxon>Nocardiaceae</taxon>
        <taxon>Antrihabitans</taxon>
    </lineage>
</organism>
<reference evidence="1 2" key="1">
    <citation type="submission" date="2019-05" db="EMBL/GenBank/DDBJ databases">
        <authorList>
            <person name="Lee S.D."/>
        </authorList>
    </citation>
    <scope>NUCLEOTIDE SEQUENCE [LARGE SCALE GENOMIC DNA]</scope>
    <source>
        <strain evidence="1 2">YC2-7</strain>
    </source>
</reference>
<name>A0A848KIJ1_9NOCA</name>
<sequence>MGDLRLRSLADANHGILTTSVLLTEFTKRECRRMVDSGTVHRVWHGIYSTKPPDLETKLAGLDSAFGVDVVACIDTAAALWGFDVKESPTVHILDPLTRDRNNRKGLVVHQRPGAPVTKHNGRWLTEPDWTAIEFARTLRRPRALAALDAALSSRHCSPDGLAAAAEQQAGRRGIVQVRKLLDLACADAASPMESESRLIMLDGGLPAPQLQFPVLDDRGMAKYFLDFAWPGAKVGAEYDSDAFHGGPLDVRRDKARISWLQDHGWLIIYITADDIRRPHELVARIKKHLIARSSAA</sequence>
<keyword evidence="2" id="KW-1185">Reference proteome</keyword>
<protein>
    <recommendedName>
        <fullName evidence="3">DUF559 domain-containing protein</fullName>
    </recommendedName>
</protein>
<dbReference type="RefSeq" id="WP_169591454.1">
    <property type="nucleotide sequence ID" value="NZ_VCQU01000009.1"/>
</dbReference>
<accession>A0A848KIJ1</accession>
<evidence type="ECO:0000313" key="2">
    <source>
        <dbReference type="Proteomes" id="UP000535543"/>
    </source>
</evidence>
<dbReference type="Proteomes" id="UP000535543">
    <property type="component" value="Unassembled WGS sequence"/>
</dbReference>
<dbReference type="AlphaFoldDB" id="A0A848KIJ1"/>
<gene>
    <name evidence="1" type="ORF">FGL95_23315</name>
</gene>
<dbReference type="InterPro" id="IPR011335">
    <property type="entry name" value="Restrct_endonuc-II-like"/>
</dbReference>
<evidence type="ECO:0008006" key="3">
    <source>
        <dbReference type="Google" id="ProtNLM"/>
    </source>
</evidence>
<dbReference type="SUPFAM" id="SSF52980">
    <property type="entry name" value="Restriction endonuclease-like"/>
    <property type="match status" value="1"/>
</dbReference>
<dbReference type="Gene3D" id="3.40.960.10">
    <property type="entry name" value="VSR Endonuclease"/>
    <property type="match status" value="1"/>
</dbReference>
<reference evidence="1 2" key="2">
    <citation type="submission" date="2020-06" db="EMBL/GenBank/DDBJ databases">
        <title>Antribacter stalactiti gen. nov., sp. nov., a new member of the family Nacardiaceae isolated from a cave.</title>
        <authorList>
            <person name="Kim I.S."/>
        </authorList>
    </citation>
    <scope>NUCLEOTIDE SEQUENCE [LARGE SCALE GENOMIC DNA]</scope>
    <source>
        <strain evidence="1 2">YC2-7</strain>
    </source>
</reference>